<evidence type="ECO:0000259" key="8">
    <source>
        <dbReference type="Pfam" id="PF01301"/>
    </source>
</evidence>
<keyword evidence="2" id="KW-0732">Signal</keyword>
<dbReference type="FunFam" id="3.20.20.80:FF:000017">
    <property type="entry name" value="Beta-galactosidase"/>
    <property type="match status" value="1"/>
</dbReference>
<gene>
    <name evidence="11" type="primary">Acey_s0302.g1858</name>
    <name evidence="11" type="ORF">Y032_0302g1858</name>
</gene>
<dbReference type="Pfam" id="PF21317">
    <property type="entry name" value="BetaGal_ABD_1"/>
    <property type="match status" value="1"/>
</dbReference>
<organism evidence="11 12">
    <name type="scientific">Ancylostoma ceylanicum</name>
    <dbReference type="NCBI Taxonomy" id="53326"/>
    <lineage>
        <taxon>Eukaryota</taxon>
        <taxon>Metazoa</taxon>
        <taxon>Ecdysozoa</taxon>
        <taxon>Nematoda</taxon>
        <taxon>Chromadorea</taxon>
        <taxon>Rhabditida</taxon>
        <taxon>Rhabditina</taxon>
        <taxon>Rhabditomorpha</taxon>
        <taxon>Strongyloidea</taxon>
        <taxon>Ancylostomatidae</taxon>
        <taxon>Ancylostomatinae</taxon>
        <taxon>Ancylostoma</taxon>
    </lineage>
</organism>
<dbReference type="SUPFAM" id="SSF51445">
    <property type="entry name" value="(Trans)glycosidases"/>
    <property type="match status" value="1"/>
</dbReference>
<keyword evidence="12" id="KW-1185">Reference proteome</keyword>
<dbReference type="InterPro" id="IPR048913">
    <property type="entry name" value="BetaGal_gal-bd"/>
</dbReference>
<evidence type="ECO:0000256" key="4">
    <source>
        <dbReference type="ARBA" id="ARBA00023180"/>
    </source>
</evidence>
<dbReference type="Proteomes" id="UP000024635">
    <property type="component" value="Unassembled WGS sequence"/>
</dbReference>
<evidence type="ECO:0000256" key="5">
    <source>
        <dbReference type="ARBA" id="ARBA00023295"/>
    </source>
</evidence>
<dbReference type="PIRSF" id="PIRSF006336">
    <property type="entry name" value="B-gal"/>
    <property type="match status" value="1"/>
</dbReference>
<protein>
    <submittedName>
        <fullName evidence="11">Uncharacterized protein</fullName>
    </submittedName>
</protein>
<evidence type="ECO:0000313" key="12">
    <source>
        <dbReference type="Proteomes" id="UP000024635"/>
    </source>
</evidence>
<dbReference type="InterPro" id="IPR001944">
    <property type="entry name" value="Glycoside_Hdrlase_35"/>
</dbReference>
<dbReference type="SUPFAM" id="SSF49785">
    <property type="entry name" value="Galactose-binding domain-like"/>
    <property type="match status" value="1"/>
</dbReference>
<evidence type="ECO:0000259" key="10">
    <source>
        <dbReference type="Pfam" id="PF21467"/>
    </source>
</evidence>
<dbReference type="InterPro" id="IPR048912">
    <property type="entry name" value="BetaGal1-like_ABD1"/>
</dbReference>
<dbReference type="Gene3D" id="2.60.120.260">
    <property type="entry name" value="Galactose-binding domain-like"/>
    <property type="match status" value="2"/>
</dbReference>
<evidence type="ECO:0000256" key="2">
    <source>
        <dbReference type="ARBA" id="ARBA00022729"/>
    </source>
</evidence>
<dbReference type="GO" id="GO:0004565">
    <property type="term" value="F:beta-galactosidase activity"/>
    <property type="evidence" value="ECO:0007669"/>
    <property type="project" value="InterPro"/>
</dbReference>
<dbReference type="InterPro" id="IPR031330">
    <property type="entry name" value="Gly_Hdrlase_35_cat"/>
</dbReference>
<feature type="domain" description="Beta-galactosidase galactose-binding" evidence="10">
    <location>
        <begin position="565"/>
        <end position="621"/>
    </location>
</feature>
<dbReference type="Gene3D" id="3.20.20.80">
    <property type="entry name" value="Glycosidases"/>
    <property type="match status" value="1"/>
</dbReference>
<keyword evidence="4" id="KW-0325">Glycoprotein</keyword>
<feature type="domain" description="Glycoside hydrolase 35 catalytic" evidence="8">
    <location>
        <begin position="66"/>
        <end position="381"/>
    </location>
</feature>
<evidence type="ECO:0000259" key="9">
    <source>
        <dbReference type="Pfam" id="PF21317"/>
    </source>
</evidence>
<dbReference type="Pfam" id="PF21467">
    <property type="entry name" value="BetaGal_gal-bd"/>
    <property type="match status" value="1"/>
</dbReference>
<feature type="domain" description="Beta-galactosidase 1-like first all-beta" evidence="9">
    <location>
        <begin position="434"/>
        <end position="541"/>
    </location>
</feature>
<evidence type="ECO:0000256" key="7">
    <source>
        <dbReference type="RuleBase" id="RU003679"/>
    </source>
</evidence>
<dbReference type="InterPro" id="IPR017853">
    <property type="entry name" value="GH"/>
</dbReference>
<feature type="active site" description="Proton donor" evidence="6">
    <location>
        <position position="214"/>
    </location>
</feature>
<dbReference type="InterPro" id="IPR008979">
    <property type="entry name" value="Galactose-bd-like_sf"/>
</dbReference>
<dbReference type="Pfam" id="PF01301">
    <property type="entry name" value="Glyco_hydro_35"/>
    <property type="match status" value="1"/>
</dbReference>
<evidence type="ECO:0000256" key="3">
    <source>
        <dbReference type="ARBA" id="ARBA00022801"/>
    </source>
</evidence>
<dbReference type="AlphaFoldDB" id="A0A016S3J5"/>
<dbReference type="STRING" id="53326.A0A016S3J5"/>
<dbReference type="EMBL" id="JARK01001638">
    <property type="protein sequence ID" value="EYB85230.1"/>
    <property type="molecule type" value="Genomic_DNA"/>
</dbReference>
<comment type="similarity">
    <text evidence="1 7">Belongs to the glycosyl hydrolase 35 family.</text>
</comment>
<dbReference type="GO" id="GO:0005975">
    <property type="term" value="P:carbohydrate metabolic process"/>
    <property type="evidence" value="ECO:0007669"/>
    <property type="project" value="InterPro"/>
</dbReference>
<sequence length="656" mass="74617">MNDRASHDFIISRYARLWLRKLARKQPKTMITEIRLRHWADMLLLLALVSSALAQRSFSIDYDNDQFLRDGKPFRYISGSIHYFRSHPDQWEARLHSIRAAGLNAIETYIPWNFHETYKGKYDFTGIRNFTRFFDLAAKYDLAVIVRPGPYVCAEWENGGLPYWLLKYPNIKLRSSDSNFLRETLIWWDLLLPMIRPYLWKNNGPVIMVQIENEYGSFGCDHVYLRALRDKAIEHLGNDTVLFTTDPPETIKCGVIDGVFATVDFGERGLALAKEYFEIQKDMNKKKGPAVNSECYPGWYRTWGEKSEKEFTASVVLELTEKMYNLNASFNYYMFHGGTNFGFWNGAEYAAGLITSYDYFAPMTENGDYNDKYKAIRDFISGIRGWTHPPQDLPAKPKSFAQSGVVLTKIGNWFDFEQKTINSSRVVQSPVAKTFEDLDQAMGFVKYSTRLNIGGSVLDGSGVRDFGYVFVNRQFKGMLSPHYKPHEVKQLKLALKKNDLLEIVVENQGRLTWETANDYKGIISAVKLDGSQLTGWTSSPMDVQQLAGVSTSQTAANPFGVGDIFRGEFVASGNGDTFLDLSNWGKGVAWLNGFNLGRYWSTAGPQKYLYVPAPLLSNGSNSLVFLELEKLSTDCKSSGSILSCTINLLDHPIKYK</sequence>
<keyword evidence="3" id="KW-0378">Hydrolase</keyword>
<dbReference type="PANTHER" id="PTHR23421">
    <property type="entry name" value="BETA-GALACTOSIDASE RELATED"/>
    <property type="match status" value="1"/>
</dbReference>
<keyword evidence="5" id="KW-0326">Glycosidase</keyword>
<comment type="caution">
    <text evidence="11">The sequence shown here is derived from an EMBL/GenBank/DDBJ whole genome shotgun (WGS) entry which is preliminary data.</text>
</comment>
<evidence type="ECO:0000313" key="11">
    <source>
        <dbReference type="EMBL" id="EYB85230.1"/>
    </source>
</evidence>
<dbReference type="InterPro" id="IPR026283">
    <property type="entry name" value="B-gal_1-like"/>
</dbReference>
<dbReference type="OrthoDB" id="1657402at2759"/>
<evidence type="ECO:0000256" key="6">
    <source>
        <dbReference type="PIRSR" id="PIRSR006336-1"/>
    </source>
</evidence>
<evidence type="ECO:0000256" key="1">
    <source>
        <dbReference type="ARBA" id="ARBA00009809"/>
    </source>
</evidence>
<proteinExistence type="inferred from homology"/>
<feature type="active site" description="Nucleophile" evidence="6">
    <location>
        <position position="294"/>
    </location>
</feature>
<name>A0A016S3J5_9BILA</name>
<reference evidence="12" key="1">
    <citation type="journal article" date="2015" name="Nat. Genet.">
        <title>The genome and transcriptome of the zoonotic hookworm Ancylostoma ceylanicum identify infection-specific gene families.</title>
        <authorList>
            <person name="Schwarz E.M."/>
            <person name="Hu Y."/>
            <person name="Antoshechkin I."/>
            <person name="Miller M.M."/>
            <person name="Sternberg P.W."/>
            <person name="Aroian R.V."/>
        </authorList>
    </citation>
    <scope>NUCLEOTIDE SEQUENCE</scope>
    <source>
        <strain evidence="12">HY135</strain>
    </source>
</reference>
<dbReference type="PRINTS" id="PR00742">
    <property type="entry name" value="GLHYDRLASE35"/>
</dbReference>
<accession>A0A016S3J5</accession>